<keyword evidence="1" id="KW-0732">Signal</keyword>
<dbReference type="SUPFAM" id="SSF56436">
    <property type="entry name" value="C-type lectin-like"/>
    <property type="match status" value="1"/>
</dbReference>
<evidence type="ECO:0000256" key="1">
    <source>
        <dbReference type="SAM" id="SignalP"/>
    </source>
</evidence>
<reference evidence="4" key="1">
    <citation type="submission" date="2021-01" db="EMBL/GenBank/DDBJ databases">
        <authorList>
            <person name="Corre E."/>
            <person name="Pelletier E."/>
            <person name="Niang G."/>
            <person name="Scheremetjew M."/>
            <person name="Finn R."/>
            <person name="Kale V."/>
            <person name="Holt S."/>
            <person name="Cochrane G."/>
            <person name="Meng A."/>
            <person name="Brown T."/>
            <person name="Cohen L."/>
        </authorList>
    </citation>
    <scope>NUCLEOTIDE SEQUENCE</scope>
    <source>
        <strain evidence="4">308</strain>
    </source>
</reference>
<accession>A0A6U5M397</accession>
<dbReference type="AlphaFoldDB" id="A0A6U5M397"/>
<sequence>MMRCVFALFSLWHISSAQTLDEAYPILRAQDIHDGNILPDAFLVVGVEPAGSGSYDEGPRRRRLLYNRVVDRTATGVYAGYEYYLTPGTHTNADHEVLAREWGGELVSIHSEEEKTFVIGILNEAGSGITNSDKITTALNGAHTDTTWVWTDGTPYDFTDFWGANSNSVQTMGVLIDGAMQGIDVAETAGERRGIWKRPAMCPADLYTFQTLVSCPQISFSSTSRPLFCKRKSTYNLLRYQTPEVCCCLITCHSSCTECFGTHNNQCTACEGGSSPVDYTCS</sequence>
<evidence type="ECO:0000313" key="4">
    <source>
        <dbReference type="EMBL" id="CAD8903042.1"/>
    </source>
</evidence>
<dbReference type="EMBL" id="HBFR01041421">
    <property type="protein sequence ID" value="CAD8903039.1"/>
    <property type="molecule type" value="Transcribed_RNA"/>
</dbReference>
<name>A0A6U5M397_9STRA</name>
<dbReference type="InterPro" id="IPR001304">
    <property type="entry name" value="C-type_lectin-like"/>
</dbReference>
<organism evidence="4">
    <name type="scientific">Corethron hystrix</name>
    <dbReference type="NCBI Taxonomy" id="216773"/>
    <lineage>
        <taxon>Eukaryota</taxon>
        <taxon>Sar</taxon>
        <taxon>Stramenopiles</taxon>
        <taxon>Ochrophyta</taxon>
        <taxon>Bacillariophyta</taxon>
        <taxon>Coscinodiscophyceae</taxon>
        <taxon>Corethrophycidae</taxon>
        <taxon>Corethrales</taxon>
        <taxon>Corethraceae</taxon>
        <taxon>Corethron</taxon>
    </lineage>
</organism>
<proteinExistence type="predicted"/>
<evidence type="ECO:0000259" key="2">
    <source>
        <dbReference type="PROSITE" id="PS50041"/>
    </source>
</evidence>
<gene>
    <name evidence="3" type="ORF">CHYS00102_LOCUS30258</name>
    <name evidence="4" type="ORF">CHYS00102_LOCUS30261</name>
</gene>
<dbReference type="InterPro" id="IPR016186">
    <property type="entry name" value="C-type_lectin-like/link_sf"/>
</dbReference>
<feature type="domain" description="C-type lectin" evidence="2">
    <location>
        <begin position="78"/>
        <end position="161"/>
    </location>
</feature>
<feature type="chain" id="PRO_5035677188" description="C-type lectin domain-containing protein" evidence="1">
    <location>
        <begin position="18"/>
        <end position="282"/>
    </location>
</feature>
<dbReference type="Gene3D" id="3.10.100.10">
    <property type="entry name" value="Mannose-Binding Protein A, subunit A"/>
    <property type="match status" value="1"/>
</dbReference>
<dbReference type="CDD" id="cd00064">
    <property type="entry name" value="FU"/>
    <property type="match status" value="1"/>
</dbReference>
<dbReference type="EMBL" id="HBFR01041424">
    <property type="protein sequence ID" value="CAD8903042.1"/>
    <property type="molecule type" value="Transcribed_RNA"/>
</dbReference>
<dbReference type="PROSITE" id="PS50041">
    <property type="entry name" value="C_TYPE_LECTIN_2"/>
    <property type="match status" value="1"/>
</dbReference>
<dbReference type="InterPro" id="IPR016187">
    <property type="entry name" value="CTDL_fold"/>
</dbReference>
<protein>
    <recommendedName>
        <fullName evidence="2">C-type lectin domain-containing protein</fullName>
    </recommendedName>
</protein>
<evidence type="ECO:0000313" key="3">
    <source>
        <dbReference type="EMBL" id="CAD8903039.1"/>
    </source>
</evidence>
<feature type="signal peptide" evidence="1">
    <location>
        <begin position="1"/>
        <end position="17"/>
    </location>
</feature>
<dbReference type="InterPro" id="IPR006212">
    <property type="entry name" value="Furin_repeat"/>
</dbReference>